<protein>
    <recommendedName>
        <fullName evidence="3">Polymerase nucleotidyl transferase domain-containing protein</fullName>
    </recommendedName>
</protein>
<dbReference type="Proteomes" id="UP001370348">
    <property type="component" value="Chromosome"/>
</dbReference>
<name>A0ABZ2M516_9BACT</name>
<dbReference type="RefSeq" id="WP_394826124.1">
    <property type="nucleotide sequence ID" value="NZ_CP089984.1"/>
</dbReference>
<gene>
    <name evidence="1" type="ORF">LZC94_04285</name>
</gene>
<organism evidence="1 2">
    <name type="scientific">Pendulispora albinea</name>
    <dbReference type="NCBI Taxonomy" id="2741071"/>
    <lineage>
        <taxon>Bacteria</taxon>
        <taxon>Pseudomonadati</taxon>
        <taxon>Myxococcota</taxon>
        <taxon>Myxococcia</taxon>
        <taxon>Myxococcales</taxon>
        <taxon>Sorangiineae</taxon>
        <taxon>Pendulisporaceae</taxon>
        <taxon>Pendulispora</taxon>
    </lineage>
</organism>
<dbReference type="EMBL" id="CP089984">
    <property type="protein sequence ID" value="WXB16500.1"/>
    <property type="molecule type" value="Genomic_DNA"/>
</dbReference>
<evidence type="ECO:0008006" key="3">
    <source>
        <dbReference type="Google" id="ProtNLM"/>
    </source>
</evidence>
<proteinExistence type="predicted"/>
<dbReference type="InterPro" id="IPR043519">
    <property type="entry name" value="NT_sf"/>
</dbReference>
<evidence type="ECO:0000313" key="1">
    <source>
        <dbReference type="EMBL" id="WXB16500.1"/>
    </source>
</evidence>
<dbReference type="SUPFAM" id="SSF81301">
    <property type="entry name" value="Nucleotidyltransferase"/>
    <property type="match status" value="1"/>
</dbReference>
<dbReference type="Gene3D" id="3.30.460.40">
    <property type="match status" value="1"/>
</dbReference>
<keyword evidence="2" id="KW-1185">Reference proteome</keyword>
<accession>A0ABZ2M516</accession>
<evidence type="ECO:0000313" key="2">
    <source>
        <dbReference type="Proteomes" id="UP001370348"/>
    </source>
</evidence>
<reference evidence="1 2" key="1">
    <citation type="submission" date="2021-12" db="EMBL/GenBank/DDBJ databases">
        <title>Discovery of the Pendulisporaceae a myxobacterial family with distinct sporulation behavior and unique specialized metabolism.</title>
        <authorList>
            <person name="Garcia R."/>
            <person name="Popoff A."/>
            <person name="Bader C.D."/>
            <person name="Loehr J."/>
            <person name="Walesch S."/>
            <person name="Walt C."/>
            <person name="Boldt J."/>
            <person name="Bunk B."/>
            <person name="Haeckl F.J.F.P.J."/>
            <person name="Gunesch A.P."/>
            <person name="Birkelbach J."/>
            <person name="Nuebel U."/>
            <person name="Pietschmann T."/>
            <person name="Bach T."/>
            <person name="Mueller R."/>
        </authorList>
    </citation>
    <scope>NUCLEOTIDE SEQUENCE [LARGE SCALE GENOMIC DNA]</scope>
    <source>
        <strain evidence="1 2">MSr11954</strain>
    </source>
</reference>
<sequence>MSDRGGEHRDRALNDRMLTVCARIPRPLLERAIVMGSAAIVLRGVHLGREPGDIDLFVSPATFSSWPAEGFSHVVKDGVARIVVDAEPIELLAAFPGVAFDAVEARAAAVDGSHGVRVAALEDLLTWKRAQKELRADPADRNKDAADIRALEAHLRSSFRIA</sequence>